<name>A0A2D3UMM3_9PEZI</name>
<evidence type="ECO:0000313" key="2">
    <source>
        <dbReference type="EMBL" id="CZT14088.1"/>
    </source>
</evidence>
<accession>A0A2D3UMM3</accession>
<dbReference type="SUPFAM" id="SSF52047">
    <property type="entry name" value="RNI-like"/>
    <property type="match status" value="1"/>
</dbReference>
<dbReference type="EMBL" id="FJUY01000001">
    <property type="protein sequence ID" value="CZT14088.1"/>
    <property type="molecule type" value="Genomic_DNA"/>
</dbReference>
<evidence type="ECO:0000313" key="3">
    <source>
        <dbReference type="Proteomes" id="UP000225277"/>
    </source>
</evidence>
<dbReference type="Pfam" id="PF00646">
    <property type="entry name" value="F-box"/>
    <property type="match status" value="1"/>
</dbReference>
<dbReference type="InterPro" id="IPR032675">
    <property type="entry name" value="LRR_dom_sf"/>
</dbReference>
<evidence type="ECO:0000259" key="1">
    <source>
        <dbReference type="PROSITE" id="PS50181"/>
    </source>
</evidence>
<dbReference type="InterPro" id="IPR001810">
    <property type="entry name" value="F-box_dom"/>
</dbReference>
<gene>
    <name evidence="2" type="ORF">RCC_00063</name>
</gene>
<keyword evidence="3" id="KW-1185">Reference proteome</keyword>
<dbReference type="STRING" id="112498.A0A2D3UMM3"/>
<protein>
    <recommendedName>
        <fullName evidence="1">F-box domain-containing protein</fullName>
    </recommendedName>
</protein>
<dbReference type="OrthoDB" id="3945550at2759"/>
<dbReference type="Proteomes" id="UP000225277">
    <property type="component" value="Unassembled WGS sequence"/>
</dbReference>
<reference evidence="2 3" key="1">
    <citation type="submission" date="2016-03" db="EMBL/GenBank/DDBJ databases">
        <authorList>
            <person name="Ploux O."/>
        </authorList>
    </citation>
    <scope>NUCLEOTIDE SEQUENCE [LARGE SCALE GENOMIC DNA]</scope>
    <source>
        <strain evidence="2 3">URUG2</strain>
    </source>
</reference>
<dbReference type="RefSeq" id="XP_023620986.1">
    <property type="nucleotide sequence ID" value="XM_023765218.1"/>
</dbReference>
<proteinExistence type="predicted"/>
<dbReference type="AlphaFoldDB" id="A0A2D3UMM3"/>
<dbReference type="PROSITE" id="PS50181">
    <property type="entry name" value="FBOX"/>
    <property type="match status" value="1"/>
</dbReference>
<feature type="domain" description="F-box" evidence="1">
    <location>
        <begin position="58"/>
        <end position="104"/>
    </location>
</feature>
<sequence>MIPFWNVTRLAFCCYNSIRWFKKCSGAPSISGSKFFRTIPHLKSSKAPAFKQTSNTINMSLQDLPIELLQYICTFLRPSTNLQSFSLVSQKCRSAAISVLFRTIQFETRMSNDAFQQKVKSLTSTLASVGMKYVHELEITYHREKHVDFLNYRDESLSDEWTELESYGSMRPIWYDEGNGPFPIQDLDWHSFARLLEQLPALSDVTWAHSAHIPACLLKALRSDCRLHLRIFCFGKDVAAAHQYCLDVAPLLSSVCVQVSSTTWNITPVTESVKLFLEMVVRTALRLREVRTCYSPGWDRPQQARDAELEREMRALVRLQTPQVELQTPQIEHRLQRLLRLDIGGPSSVDAEHVQKWSQFVDFSSLQTLRLSMPAEDTLRWLTTCQLTSLQTLMLDTYLFPSPVEGYHEALDAFIASVPPLQALGLEGQITSSNVETSIRAHGPSLKTFWTLPDYYYSSLIFSASSLQALRFHCPNLEDLRLTIRRSKGGRTETSLYKILSTFPRLRTLFLTLDCSNPDLLIPPPEDQIEEEEPLMFNENLAIEGIYPPGATGAYPLANRPTKEDVRDALINAAFDSNLALQIHSLISPTASAPVKNLILHPIGGGTFHDHCTLPGLPECFSLLERNWKVTRIGQKVDIEEVPGARDDGPWRKDMRLQKALREIFEGLWPVEGKGDWRGAWRSFPLSVDGEEEAGA</sequence>
<dbReference type="Gene3D" id="3.80.10.10">
    <property type="entry name" value="Ribonuclease Inhibitor"/>
    <property type="match status" value="1"/>
</dbReference>
<organism evidence="2 3">
    <name type="scientific">Ramularia collo-cygni</name>
    <dbReference type="NCBI Taxonomy" id="112498"/>
    <lineage>
        <taxon>Eukaryota</taxon>
        <taxon>Fungi</taxon>
        <taxon>Dikarya</taxon>
        <taxon>Ascomycota</taxon>
        <taxon>Pezizomycotina</taxon>
        <taxon>Dothideomycetes</taxon>
        <taxon>Dothideomycetidae</taxon>
        <taxon>Mycosphaerellales</taxon>
        <taxon>Mycosphaerellaceae</taxon>
        <taxon>Ramularia</taxon>
    </lineage>
</organism>
<dbReference type="GeneID" id="35595470"/>